<dbReference type="CDD" id="cd17082">
    <property type="entry name" value="RAWUL_PCGF2_like"/>
    <property type="match status" value="1"/>
</dbReference>
<comment type="caution">
    <text evidence="3">The sequence shown here is derived from an EMBL/GenBank/DDBJ whole genome shotgun (WGS) entry which is preliminary data.</text>
</comment>
<dbReference type="EMBL" id="KZ309215">
    <property type="protein sequence ID" value="KAG8237721.1"/>
    <property type="molecule type" value="Genomic_DNA"/>
</dbReference>
<sequence>MPRLSVFGHLASGYANINALFPVCKTCIVRYLESSKYCPICDVQIHKTKPLQNIRSDQTLQNIVYKIVPGLFQNEMRQRREFYARHPGVSPVSEYDAGVINEETSCIFSPDETVALCLEYSKSPLNSSDSCKESDQNCSSINKECNQQQQHRRYLRCPAAVTVLHLKKLLRSKYGLSSEHRVDLFYNDELLREDFSLMDIAYIYLWRRKGPMHLTYRIFERPHKRRKLDFDRDKVAPLVVGMDIVNGNSVSGAVETKGEVEIKAESERLILNQIPSVHEIEQNDKKPETEKVKSDTKPCSDVEQENNDEWKEVQLQISENGVMSVRNIDDLVSAVEVGVISGSFNETIISSGKVEENPDELGKAGLETCVLADKGSSELEVNCDLTKNTNEASLTKQENKDMVKSCVTMKPVSSVDNKESNDPSSAILSSSNAIVGDKVSGPRVCDSSKLSFSKKENHTKLKEGKCKYPNNTNGLNLPASDGLSSPHTGSVVSGSVSPSVSVTSVPPHTVSSCSPVSAPLPKRPNSSPVGYKTLKTPPKSWNPSIPRATILANHATFGKASMAGNVNGSVATPGQSLSSKFDCRSDGKANSNNVEGGSGSNNGVKMPPASSPKPLRFFRMRNNMPRYLGNPSSGVKPMYQVQPGGAASAAAPVTPKPPQSATKVDSKVSSAPQLPTSSTMTEGKQDKIGSITSKVSFPLMPSSKINPKSPSGLNSMTGFSPSQSVASTFTPTPVSTISTSHTTQLPTTRTSHNTPPYSVSTTLAGYHPSLPPSISMIFGPSRPGTNERPSSQTPPPAVQRVPASVHHPHHFHHPLAPLHLLQHRQTAKTSGKLNGELSSSEVRSSKGAAESPGVVYPVLEIHKGKEGPSRESTKEPVNGKIEGSNTTSKSPSVVEGKSLAPSKC</sequence>
<accession>A0A8K0KLV7</accession>
<feature type="region of interest" description="Disordered" evidence="1">
    <location>
        <begin position="281"/>
        <end position="307"/>
    </location>
</feature>
<evidence type="ECO:0000259" key="2">
    <source>
        <dbReference type="Pfam" id="PF16207"/>
    </source>
</evidence>
<evidence type="ECO:0000313" key="4">
    <source>
        <dbReference type="Proteomes" id="UP000792457"/>
    </source>
</evidence>
<dbReference type="GO" id="GO:1990841">
    <property type="term" value="F:promoter-specific chromatin binding"/>
    <property type="evidence" value="ECO:0007669"/>
    <property type="project" value="TreeGrafter"/>
</dbReference>
<gene>
    <name evidence="3" type="ORF">J437_LFUL017840</name>
</gene>
<dbReference type="Gene3D" id="3.10.20.90">
    <property type="entry name" value="Phosphatidylinositol 3-kinase Catalytic Subunit, Chain A, domain 1"/>
    <property type="match status" value="1"/>
</dbReference>
<feature type="region of interest" description="Disordered" evidence="1">
    <location>
        <begin position="571"/>
        <end position="614"/>
    </location>
</feature>
<feature type="region of interest" description="Disordered" evidence="1">
    <location>
        <begin position="776"/>
        <end position="811"/>
    </location>
</feature>
<feature type="compositionally biased region" description="Polar residues" evidence="1">
    <location>
        <begin position="659"/>
        <end position="682"/>
    </location>
</feature>
<protein>
    <recommendedName>
        <fullName evidence="2">RAWUL domain-containing protein</fullName>
    </recommendedName>
</protein>
<feature type="compositionally biased region" description="Basic and acidic residues" evidence="1">
    <location>
        <begin position="860"/>
        <end position="874"/>
    </location>
</feature>
<proteinExistence type="predicted"/>
<dbReference type="InterPro" id="IPR032443">
    <property type="entry name" value="RAWUL"/>
</dbReference>
<name>A0A8K0KLV7_LADFU</name>
<feature type="compositionally biased region" description="Basic and acidic residues" evidence="1">
    <location>
        <begin position="281"/>
        <end position="300"/>
    </location>
</feature>
<feature type="region of interest" description="Disordered" evidence="1">
    <location>
        <begin position="699"/>
        <end position="756"/>
    </location>
</feature>
<dbReference type="Pfam" id="PF16207">
    <property type="entry name" value="RAWUL"/>
    <property type="match status" value="1"/>
</dbReference>
<feature type="region of interest" description="Disordered" evidence="1">
    <location>
        <begin position="646"/>
        <end position="685"/>
    </location>
</feature>
<dbReference type="Proteomes" id="UP000792457">
    <property type="component" value="Unassembled WGS sequence"/>
</dbReference>
<reference evidence="3" key="1">
    <citation type="submission" date="2013-04" db="EMBL/GenBank/DDBJ databases">
        <authorList>
            <person name="Qu J."/>
            <person name="Murali S.C."/>
            <person name="Bandaranaike D."/>
            <person name="Bellair M."/>
            <person name="Blankenburg K."/>
            <person name="Chao H."/>
            <person name="Dinh H."/>
            <person name="Doddapaneni H."/>
            <person name="Downs B."/>
            <person name="Dugan-Rocha S."/>
            <person name="Elkadiri S."/>
            <person name="Gnanaolivu R.D."/>
            <person name="Hernandez B."/>
            <person name="Javaid M."/>
            <person name="Jayaseelan J.C."/>
            <person name="Lee S."/>
            <person name="Li M."/>
            <person name="Ming W."/>
            <person name="Munidasa M."/>
            <person name="Muniz J."/>
            <person name="Nguyen L."/>
            <person name="Ongeri F."/>
            <person name="Osuji N."/>
            <person name="Pu L.-L."/>
            <person name="Puazo M."/>
            <person name="Qu C."/>
            <person name="Quiroz J."/>
            <person name="Raj R."/>
            <person name="Weissenberger G."/>
            <person name="Xin Y."/>
            <person name="Zou X."/>
            <person name="Han Y."/>
            <person name="Richards S."/>
            <person name="Worley K."/>
            <person name="Muzny D."/>
            <person name="Gibbs R."/>
        </authorList>
    </citation>
    <scope>NUCLEOTIDE SEQUENCE</scope>
    <source>
        <strain evidence="3">Sampled in the wild</strain>
    </source>
</reference>
<dbReference type="GO" id="GO:0000122">
    <property type="term" value="P:negative regulation of transcription by RNA polymerase II"/>
    <property type="evidence" value="ECO:0007669"/>
    <property type="project" value="TreeGrafter"/>
</dbReference>
<dbReference type="InterPro" id="IPR013083">
    <property type="entry name" value="Znf_RING/FYVE/PHD"/>
</dbReference>
<feature type="compositionally biased region" description="Low complexity" evidence="1">
    <location>
        <begin position="484"/>
        <end position="517"/>
    </location>
</feature>
<evidence type="ECO:0000313" key="3">
    <source>
        <dbReference type="EMBL" id="KAG8237721.1"/>
    </source>
</evidence>
<feature type="domain" description="RAWUL" evidence="2">
    <location>
        <begin position="153"/>
        <end position="217"/>
    </location>
</feature>
<reference evidence="3" key="2">
    <citation type="submission" date="2017-10" db="EMBL/GenBank/DDBJ databases">
        <title>Ladona fulva Genome sequencing and assembly.</title>
        <authorList>
            <person name="Murali S."/>
            <person name="Richards S."/>
            <person name="Bandaranaike D."/>
            <person name="Bellair M."/>
            <person name="Blankenburg K."/>
            <person name="Chao H."/>
            <person name="Dinh H."/>
            <person name="Doddapaneni H."/>
            <person name="Dugan-Rocha S."/>
            <person name="Elkadiri S."/>
            <person name="Gnanaolivu R."/>
            <person name="Hernandez B."/>
            <person name="Skinner E."/>
            <person name="Javaid M."/>
            <person name="Lee S."/>
            <person name="Li M."/>
            <person name="Ming W."/>
            <person name="Munidasa M."/>
            <person name="Muniz J."/>
            <person name="Nguyen L."/>
            <person name="Hughes D."/>
            <person name="Osuji N."/>
            <person name="Pu L.-L."/>
            <person name="Puazo M."/>
            <person name="Qu C."/>
            <person name="Quiroz J."/>
            <person name="Raj R."/>
            <person name="Weissenberger G."/>
            <person name="Xin Y."/>
            <person name="Zou X."/>
            <person name="Han Y."/>
            <person name="Worley K."/>
            <person name="Muzny D."/>
            <person name="Gibbs R."/>
        </authorList>
    </citation>
    <scope>NUCLEOTIDE SEQUENCE</scope>
    <source>
        <strain evidence="3">Sampled in the wild</strain>
    </source>
</reference>
<feature type="compositionally biased region" description="Polar residues" evidence="1">
    <location>
        <begin position="703"/>
        <end position="756"/>
    </location>
</feature>
<dbReference type="PANTHER" id="PTHR10825">
    <property type="entry name" value="RING FINGER DOMAIN-CONTAINING, POLYCOMB GROUP COMPONENT"/>
    <property type="match status" value="1"/>
</dbReference>
<dbReference type="Gene3D" id="3.30.40.10">
    <property type="entry name" value="Zinc/RING finger domain, C3HC4 (zinc finger)"/>
    <property type="match status" value="1"/>
</dbReference>
<dbReference type="AlphaFoldDB" id="A0A8K0KLV7"/>
<feature type="region of interest" description="Disordered" evidence="1">
    <location>
        <begin position="459"/>
        <end position="545"/>
    </location>
</feature>
<organism evidence="3 4">
    <name type="scientific">Ladona fulva</name>
    <name type="common">Scarce chaser dragonfly</name>
    <name type="synonym">Libellula fulva</name>
    <dbReference type="NCBI Taxonomy" id="123851"/>
    <lineage>
        <taxon>Eukaryota</taxon>
        <taxon>Metazoa</taxon>
        <taxon>Ecdysozoa</taxon>
        <taxon>Arthropoda</taxon>
        <taxon>Hexapoda</taxon>
        <taxon>Insecta</taxon>
        <taxon>Pterygota</taxon>
        <taxon>Palaeoptera</taxon>
        <taxon>Odonata</taxon>
        <taxon>Epiprocta</taxon>
        <taxon>Anisoptera</taxon>
        <taxon>Libelluloidea</taxon>
        <taxon>Libellulidae</taxon>
        <taxon>Ladona</taxon>
    </lineage>
</organism>
<keyword evidence="4" id="KW-1185">Reference proteome</keyword>
<dbReference type="OrthoDB" id="1305878at2759"/>
<dbReference type="PANTHER" id="PTHR10825:SF72">
    <property type="entry name" value="UBIQUITIN-LIKE DOMAIN-CONTAINING PROTEIN"/>
    <property type="match status" value="1"/>
</dbReference>
<evidence type="ECO:0000256" key="1">
    <source>
        <dbReference type="SAM" id="MobiDB-lite"/>
    </source>
</evidence>
<feature type="compositionally biased region" description="Polar residues" evidence="1">
    <location>
        <begin position="827"/>
        <end position="842"/>
    </location>
</feature>
<feature type="region of interest" description="Disordered" evidence="1">
    <location>
        <begin position="825"/>
        <end position="904"/>
    </location>
</feature>
<dbReference type="GO" id="GO:0035102">
    <property type="term" value="C:PRC1 complex"/>
    <property type="evidence" value="ECO:0007669"/>
    <property type="project" value="TreeGrafter"/>
</dbReference>